<feature type="region of interest" description="Disordered" evidence="1">
    <location>
        <begin position="804"/>
        <end position="825"/>
    </location>
</feature>
<reference evidence="5 6" key="1">
    <citation type="submission" date="2024-01" db="EMBL/GenBank/DDBJ databases">
        <title>The genomes of 5 underutilized Papilionoideae crops provide insights into root nodulation and disease resistanc.</title>
        <authorList>
            <person name="Jiang F."/>
        </authorList>
    </citation>
    <scope>NUCLEOTIDE SEQUENCE [LARGE SCALE GENOMIC DNA]</scope>
    <source>
        <strain evidence="5">LVBAO_FW01</strain>
        <tissue evidence="5">Leaves</tissue>
    </source>
</reference>
<name>A0AAN9Q0W8_CANGL</name>
<feature type="compositionally biased region" description="Polar residues" evidence="1">
    <location>
        <begin position="401"/>
        <end position="414"/>
    </location>
</feature>
<dbReference type="Pfam" id="PF23399">
    <property type="entry name" value="LTI65_PGEED"/>
    <property type="match status" value="1"/>
</dbReference>
<evidence type="ECO:0008006" key="7">
    <source>
        <dbReference type="Google" id="ProtNLM"/>
    </source>
</evidence>
<feature type="region of interest" description="Disordered" evidence="1">
    <location>
        <begin position="315"/>
        <end position="339"/>
    </location>
</feature>
<feature type="compositionally biased region" description="Polar residues" evidence="1">
    <location>
        <begin position="479"/>
        <end position="492"/>
    </location>
</feature>
<dbReference type="Pfam" id="PF07918">
    <property type="entry name" value="CAP160"/>
    <property type="match status" value="2"/>
</dbReference>
<feature type="compositionally biased region" description="Polar residues" evidence="1">
    <location>
        <begin position="353"/>
        <end position="364"/>
    </location>
</feature>
<dbReference type="InterPro" id="IPR012418">
    <property type="entry name" value="CAP160"/>
</dbReference>
<gene>
    <name evidence="5" type="ORF">VNO77_33565</name>
</gene>
<dbReference type="InterPro" id="IPR057059">
    <property type="entry name" value="LTI65/LTI78_PGEED"/>
</dbReference>
<dbReference type="InterPro" id="IPR056605">
    <property type="entry name" value="LTI65_LTI78_N"/>
</dbReference>
<dbReference type="Proteomes" id="UP001367508">
    <property type="component" value="Unassembled WGS sequence"/>
</dbReference>
<feature type="compositionally biased region" description="Polar residues" evidence="1">
    <location>
        <begin position="518"/>
        <end position="531"/>
    </location>
</feature>
<feature type="compositionally biased region" description="Low complexity" evidence="1">
    <location>
        <begin position="653"/>
        <end position="665"/>
    </location>
</feature>
<dbReference type="Pfam" id="PF23403">
    <property type="entry name" value="LTI65_LTI78_N"/>
    <property type="match status" value="1"/>
</dbReference>
<feature type="domain" description="LTI65/LTI78 N-terminal" evidence="4">
    <location>
        <begin position="77"/>
        <end position="156"/>
    </location>
</feature>
<feature type="compositionally biased region" description="Basic and acidic residues" evidence="1">
    <location>
        <begin position="365"/>
        <end position="377"/>
    </location>
</feature>
<evidence type="ECO:0000256" key="1">
    <source>
        <dbReference type="SAM" id="MobiDB-lite"/>
    </source>
</evidence>
<protein>
    <recommendedName>
        <fullName evidence="7">Low-temperature-induced 65 kDa protein</fullName>
    </recommendedName>
</protein>
<dbReference type="PANTHER" id="PTHR33836:SF1">
    <property type="entry name" value="LOW-TEMPERATURE-INDUCED 65 KDA PROTEIN-RELATED"/>
    <property type="match status" value="1"/>
</dbReference>
<organism evidence="5 6">
    <name type="scientific">Canavalia gladiata</name>
    <name type="common">Sword bean</name>
    <name type="synonym">Dolichos gladiatus</name>
    <dbReference type="NCBI Taxonomy" id="3824"/>
    <lineage>
        <taxon>Eukaryota</taxon>
        <taxon>Viridiplantae</taxon>
        <taxon>Streptophyta</taxon>
        <taxon>Embryophyta</taxon>
        <taxon>Tracheophyta</taxon>
        <taxon>Spermatophyta</taxon>
        <taxon>Magnoliopsida</taxon>
        <taxon>eudicotyledons</taxon>
        <taxon>Gunneridae</taxon>
        <taxon>Pentapetalae</taxon>
        <taxon>rosids</taxon>
        <taxon>fabids</taxon>
        <taxon>Fabales</taxon>
        <taxon>Fabaceae</taxon>
        <taxon>Papilionoideae</taxon>
        <taxon>50 kb inversion clade</taxon>
        <taxon>NPAAA clade</taxon>
        <taxon>indigoferoid/millettioid clade</taxon>
        <taxon>Phaseoleae</taxon>
        <taxon>Canavalia</taxon>
    </lineage>
</organism>
<feature type="region of interest" description="Disordered" evidence="1">
    <location>
        <begin position="946"/>
        <end position="984"/>
    </location>
</feature>
<feature type="region of interest" description="Disordered" evidence="1">
    <location>
        <begin position="758"/>
        <end position="778"/>
    </location>
</feature>
<keyword evidence="6" id="KW-1185">Reference proteome</keyword>
<comment type="caution">
    <text evidence="5">The sequence shown here is derived from an EMBL/GenBank/DDBJ whole genome shotgun (WGS) entry which is preliminary data.</text>
</comment>
<dbReference type="InterPro" id="IPR057058">
    <property type="entry name" value="LTI65_LTI78_NYQTKV"/>
</dbReference>
<evidence type="ECO:0000259" key="3">
    <source>
        <dbReference type="Pfam" id="PF23402"/>
    </source>
</evidence>
<accession>A0AAN9Q0W8</accession>
<feature type="compositionally biased region" description="Basic and acidic residues" evidence="1">
    <location>
        <begin position="97"/>
        <end position="123"/>
    </location>
</feature>
<evidence type="ECO:0000259" key="2">
    <source>
        <dbReference type="Pfam" id="PF23399"/>
    </source>
</evidence>
<feature type="region of interest" description="Disordered" evidence="1">
    <location>
        <begin position="698"/>
        <end position="732"/>
    </location>
</feature>
<sequence>MTQPCKGGKTQCHTHAYKLLLVIKHSSPSITVKQLISFSIMDPRAVQTHAQEHDEHNHNSHNVGLQGGAHGEEVHPHDHEKKSVLKKVKAKAKKIKDTITKHGHHDHEHGHEYHYDDQHIPDDHDLDEEDEEDEDMVEGAGAAVHGAPIYDSSAVRSAAPAQVNTIGRPGDNFGGTTLMREEPHHEPRVVVVSPTIGTNQSRPTEPTRTFVGGEKAVQQPKVNLERPMALEEDPHAPRSRPEAYAPPNYQTKVTDPTGAGGAEIDITAVEKSFGRMSVYNETKPNPKPKLLPTSTETQYPSALSHTQFEPELSTATKTHYPSAKTYGQHSPELSSEVKTQYPKSHDQFISELPTPTNTQFQPSNKSHEHYPKSHDQFVSELPTPTNTQFQPSNKSHDHYSATKTQYPSTGTHDQFGQGLITEPGKSHFQPSNRSHDHYSATKTQYPSTGTHDQFGLDPITEPGKSHFQPSNKSHGHYSATKTQYPSTGTHDQFGQDPITEPGKSHFQPSNKSHDHYSATKTQYPSTGTHDQFGQDLITEPGKSHFQPSNNSHDHYSATKTQYPSTRTHDQFGQDLITEPGKSHFQPSNKSHDHYSATETQYPSTRTHDQFVQDPITKPGKSHDQYLPQQQPSATNTQYPSAGSHDQFLPEFSTQPKTAQTNTTTPLEEQPSNQNSYTSNISSAIADKASAAKNAVASTLGYNNSPENKTNEKTRNQEETEKASNQSSYTEKISTATSAIADKAVSAKNTVASTLGLGEENKVARNEENNASSPTEYGKRVAQSLTEKLGPVYGKVAGVGSAVKSKVAGTGTETEGNSMGMEQDKGVSMKEYLVDKLRPGDDDRALSEVISETLHKKEPMQVSGEREEDRGMRKLVSDAVHKREEEPERRVEHRRPLGKVTESEEVRRRLGIEDEETEKMYEESYLNSPGQGVVDKLKGVVGSWFTKQEENQSSQGGEDSARNYGAGVEQASVLSRFTDDANSAS</sequence>
<feature type="compositionally biased region" description="Polar residues" evidence="1">
    <location>
        <begin position="440"/>
        <end position="451"/>
    </location>
</feature>
<dbReference type="EMBL" id="JAYMYQ010000008">
    <property type="protein sequence ID" value="KAK7315033.1"/>
    <property type="molecule type" value="Genomic_DNA"/>
</dbReference>
<feature type="compositionally biased region" description="Basic and acidic residues" evidence="1">
    <location>
        <begin position="758"/>
        <end position="767"/>
    </location>
</feature>
<feature type="region of interest" description="Disordered" evidence="1">
    <location>
        <begin position="97"/>
        <end position="131"/>
    </location>
</feature>
<feature type="compositionally biased region" description="Polar residues" evidence="1">
    <location>
        <begin position="382"/>
        <end position="393"/>
    </location>
</feature>
<dbReference type="PANTHER" id="PTHR33836">
    <property type="entry name" value="LOW-TEMPERATURE-INDUCED 65 KDA PROTEIN-RELATED"/>
    <property type="match status" value="1"/>
</dbReference>
<dbReference type="InterPro" id="IPR037491">
    <property type="entry name" value="LTI78/LTI65"/>
</dbReference>
<feature type="compositionally biased region" description="Polar residues" evidence="1">
    <location>
        <begin position="971"/>
        <end position="984"/>
    </location>
</feature>
<evidence type="ECO:0000259" key="4">
    <source>
        <dbReference type="Pfam" id="PF23403"/>
    </source>
</evidence>
<feature type="region of interest" description="Disordered" evidence="1">
    <location>
        <begin position="849"/>
        <end position="907"/>
    </location>
</feature>
<feature type="region of interest" description="Disordered" evidence="1">
    <location>
        <begin position="352"/>
        <end position="677"/>
    </location>
</feature>
<evidence type="ECO:0000313" key="6">
    <source>
        <dbReference type="Proteomes" id="UP001367508"/>
    </source>
</evidence>
<evidence type="ECO:0000313" key="5">
    <source>
        <dbReference type="EMBL" id="KAK7315033.1"/>
    </source>
</evidence>
<feature type="compositionally biased region" description="Polar residues" evidence="1">
    <location>
        <begin position="626"/>
        <end position="640"/>
    </location>
</feature>
<proteinExistence type="predicted"/>
<dbReference type="GO" id="GO:0009737">
    <property type="term" value="P:response to abscisic acid"/>
    <property type="evidence" value="ECO:0007669"/>
    <property type="project" value="InterPro"/>
</dbReference>
<dbReference type="AlphaFoldDB" id="A0AAN9Q0W8"/>
<feature type="domain" description="LTI65/LTI78 NYQTKV repeat" evidence="3">
    <location>
        <begin position="221"/>
        <end position="281"/>
    </location>
</feature>
<feature type="compositionally biased region" description="Basic and acidic residues" evidence="1">
    <location>
        <begin position="708"/>
        <end position="721"/>
    </location>
</feature>
<dbReference type="GO" id="GO:0006950">
    <property type="term" value="P:response to stress"/>
    <property type="evidence" value="ECO:0007669"/>
    <property type="project" value="TreeGrafter"/>
</dbReference>
<dbReference type="Pfam" id="PF23402">
    <property type="entry name" value="LTI65_LTI78_NYQTKV"/>
    <property type="match status" value="1"/>
</dbReference>
<feature type="domain" description="LTI65/LTI78 PGEED repeat" evidence="2">
    <location>
        <begin position="823"/>
        <end position="853"/>
    </location>
</feature>
<feature type="compositionally biased region" description="Polar residues" evidence="1">
    <location>
        <begin position="722"/>
        <end position="732"/>
    </location>
</feature>
<feature type="compositionally biased region" description="Basic and acidic residues" evidence="1">
    <location>
        <begin position="852"/>
        <end position="907"/>
    </location>
</feature>